<comment type="caution">
    <text evidence="3">The sequence shown here is derived from an EMBL/GenBank/DDBJ whole genome shotgun (WGS) entry which is preliminary data.</text>
</comment>
<dbReference type="InterPro" id="IPR051610">
    <property type="entry name" value="GPI/OXD"/>
</dbReference>
<dbReference type="Gene3D" id="2.60.120.10">
    <property type="entry name" value="Jelly Rolls"/>
    <property type="match status" value="1"/>
</dbReference>
<keyword evidence="1" id="KW-0479">Metal-binding</keyword>
<dbReference type="PANTHER" id="PTHR35848:SF6">
    <property type="entry name" value="CUPIN TYPE-2 DOMAIN-CONTAINING PROTEIN"/>
    <property type="match status" value="1"/>
</dbReference>
<dbReference type="GO" id="GO:0046872">
    <property type="term" value="F:metal ion binding"/>
    <property type="evidence" value="ECO:0007669"/>
    <property type="project" value="UniProtKB-KW"/>
</dbReference>
<dbReference type="OrthoDB" id="9791297at2"/>
<dbReference type="AlphaFoldDB" id="Q1K3C0"/>
<sequence length="113" mass="12718">MASTIIRTAEQDEYDLADHPLFFVRDVVTKEHTPHLSLHRGRIEPGGEITPHRQEHTETMYILSGDVECTLDDEKFELGTGTCLVIEPHTMRGLKNIGDQPVELLVVFTPPLA</sequence>
<evidence type="ECO:0000313" key="3">
    <source>
        <dbReference type="EMBL" id="EAT17054.1"/>
    </source>
</evidence>
<dbReference type="InterPro" id="IPR014710">
    <property type="entry name" value="RmlC-like_jellyroll"/>
</dbReference>
<organism evidence="3 4">
    <name type="scientific">Desulfuromonas acetoxidans (strain DSM 684 / 11070)</name>
    <dbReference type="NCBI Taxonomy" id="281689"/>
    <lineage>
        <taxon>Bacteria</taxon>
        <taxon>Pseudomonadati</taxon>
        <taxon>Thermodesulfobacteriota</taxon>
        <taxon>Desulfuromonadia</taxon>
        <taxon>Desulfuromonadales</taxon>
        <taxon>Desulfuromonadaceae</taxon>
        <taxon>Desulfuromonas</taxon>
    </lineage>
</organism>
<dbReference type="RefSeq" id="WP_005997961.1">
    <property type="nucleotide sequence ID" value="NZ_AAEW02000002.1"/>
</dbReference>
<dbReference type="EMBL" id="AAEW02000002">
    <property type="protein sequence ID" value="EAT17054.1"/>
    <property type="molecule type" value="Genomic_DNA"/>
</dbReference>
<dbReference type="Proteomes" id="UP000005695">
    <property type="component" value="Unassembled WGS sequence"/>
</dbReference>
<dbReference type="InterPro" id="IPR011051">
    <property type="entry name" value="RmlC_Cupin_sf"/>
</dbReference>
<gene>
    <name evidence="3" type="ORF">Dace_2920</name>
</gene>
<name>Q1K3C0_DESA6</name>
<evidence type="ECO:0000313" key="4">
    <source>
        <dbReference type="Proteomes" id="UP000005695"/>
    </source>
</evidence>
<feature type="domain" description="Cupin type-2" evidence="2">
    <location>
        <begin position="42"/>
        <end position="108"/>
    </location>
</feature>
<protein>
    <submittedName>
        <fullName evidence="3">Cupin 2, conserved barrel</fullName>
    </submittedName>
</protein>
<dbReference type="SUPFAM" id="SSF51182">
    <property type="entry name" value="RmlC-like cupins"/>
    <property type="match status" value="1"/>
</dbReference>
<reference evidence="3" key="1">
    <citation type="submission" date="2006-05" db="EMBL/GenBank/DDBJ databases">
        <title>Annotation of the draft genome assembly of Desulfuromonas acetoxidans DSM 684.</title>
        <authorList>
            <consortium name="US DOE Joint Genome Institute (JGI-ORNL)"/>
            <person name="Larimer F."/>
            <person name="Land M."/>
            <person name="Hauser L."/>
        </authorList>
    </citation>
    <scope>NUCLEOTIDE SEQUENCE [LARGE SCALE GENOMIC DNA]</scope>
    <source>
        <strain evidence="3">DSM 684</strain>
    </source>
</reference>
<accession>Q1K3C0</accession>
<evidence type="ECO:0000256" key="1">
    <source>
        <dbReference type="ARBA" id="ARBA00022723"/>
    </source>
</evidence>
<dbReference type="Pfam" id="PF07883">
    <property type="entry name" value="Cupin_2"/>
    <property type="match status" value="1"/>
</dbReference>
<reference evidence="3" key="2">
    <citation type="submission" date="2006-05" db="EMBL/GenBank/DDBJ databases">
        <title>Sequencing of the draft genome and assembly of Desulfuromonas acetoxidans DSM 684.</title>
        <authorList>
            <consortium name="US DOE Joint Genome Institute (JGI-PGF)"/>
            <person name="Copeland A."/>
            <person name="Lucas S."/>
            <person name="Lapidus A."/>
            <person name="Barry K."/>
            <person name="Detter J.C."/>
            <person name="Glavina del Rio T."/>
            <person name="Hammon N."/>
            <person name="Israni S."/>
            <person name="Dalin E."/>
            <person name="Tice H."/>
            <person name="Bruce D."/>
            <person name="Pitluck S."/>
            <person name="Richardson P."/>
        </authorList>
    </citation>
    <scope>NUCLEOTIDE SEQUENCE [LARGE SCALE GENOMIC DNA]</scope>
    <source>
        <strain evidence="3">DSM 684</strain>
    </source>
</reference>
<evidence type="ECO:0000259" key="2">
    <source>
        <dbReference type="Pfam" id="PF07883"/>
    </source>
</evidence>
<proteinExistence type="predicted"/>
<dbReference type="PANTHER" id="PTHR35848">
    <property type="entry name" value="OXALATE-BINDING PROTEIN"/>
    <property type="match status" value="1"/>
</dbReference>
<dbReference type="InterPro" id="IPR013096">
    <property type="entry name" value="Cupin_2"/>
</dbReference>
<keyword evidence="4" id="KW-1185">Reference proteome</keyword>